<protein>
    <recommendedName>
        <fullName evidence="6">Tubulin--tyrosine ligase-like protein 5</fullName>
    </recommendedName>
</protein>
<evidence type="ECO:0000256" key="7">
    <source>
        <dbReference type="ARBA" id="ARBA00049274"/>
    </source>
</evidence>
<feature type="compositionally biased region" description="Polar residues" evidence="8">
    <location>
        <begin position="886"/>
        <end position="900"/>
    </location>
</feature>
<dbReference type="Gene3D" id="3.30.470.20">
    <property type="entry name" value="ATP-grasp fold, B domain"/>
    <property type="match status" value="1"/>
</dbReference>
<feature type="region of interest" description="Disordered" evidence="8">
    <location>
        <begin position="1232"/>
        <end position="1281"/>
    </location>
</feature>
<evidence type="ECO:0000256" key="8">
    <source>
        <dbReference type="SAM" id="MobiDB-lite"/>
    </source>
</evidence>
<dbReference type="GO" id="GO:0000226">
    <property type="term" value="P:microtubule cytoskeleton organization"/>
    <property type="evidence" value="ECO:0007669"/>
    <property type="project" value="TreeGrafter"/>
</dbReference>
<feature type="region of interest" description="Disordered" evidence="8">
    <location>
        <begin position="1028"/>
        <end position="1060"/>
    </location>
</feature>
<keyword evidence="5" id="KW-0067">ATP-binding</keyword>
<dbReference type="FunFam" id="3.30.470.20:FF:000009">
    <property type="entry name" value="tubulin polyglutamylase TTLL5 isoform X1"/>
    <property type="match status" value="1"/>
</dbReference>
<name>A0AAN8LSK6_9TELE</name>
<evidence type="ECO:0000256" key="3">
    <source>
        <dbReference type="ARBA" id="ARBA00022701"/>
    </source>
</evidence>
<gene>
    <name evidence="9" type="ORF">J4Q44_G00223790</name>
</gene>
<accession>A0AAN8LSK6</accession>
<proteinExistence type="inferred from homology"/>
<dbReference type="EMBL" id="JAGTTL010000020">
    <property type="protein sequence ID" value="KAK6307231.1"/>
    <property type="molecule type" value="Genomic_DNA"/>
</dbReference>
<evidence type="ECO:0000313" key="9">
    <source>
        <dbReference type="EMBL" id="KAK6307231.1"/>
    </source>
</evidence>
<keyword evidence="3" id="KW-0493">Microtubule</keyword>
<feature type="compositionally biased region" description="Pro residues" evidence="8">
    <location>
        <begin position="919"/>
        <end position="938"/>
    </location>
</feature>
<evidence type="ECO:0000256" key="1">
    <source>
        <dbReference type="ARBA" id="ARBA00006820"/>
    </source>
</evidence>
<comment type="catalytic activity">
    <reaction evidence="7">
        <text>L-glutamyl-[protein] + L-glutamate + ATP = gamma-L-glutamyl-L-glutamyl-[protein] + ADP + phosphate + H(+)</text>
        <dbReference type="Rhea" id="RHEA:60144"/>
        <dbReference type="Rhea" id="RHEA-COMP:10208"/>
        <dbReference type="Rhea" id="RHEA-COMP:15517"/>
        <dbReference type="ChEBI" id="CHEBI:15378"/>
        <dbReference type="ChEBI" id="CHEBI:29973"/>
        <dbReference type="ChEBI" id="CHEBI:29985"/>
        <dbReference type="ChEBI" id="CHEBI:30616"/>
        <dbReference type="ChEBI" id="CHEBI:43474"/>
        <dbReference type="ChEBI" id="CHEBI:143622"/>
        <dbReference type="ChEBI" id="CHEBI:456216"/>
    </reaction>
    <physiologicalReaction direction="left-to-right" evidence="7">
        <dbReference type="Rhea" id="RHEA:60145"/>
    </physiologicalReaction>
</comment>
<dbReference type="GO" id="GO:0015631">
    <property type="term" value="F:tubulin binding"/>
    <property type="evidence" value="ECO:0007669"/>
    <property type="project" value="TreeGrafter"/>
</dbReference>
<feature type="region of interest" description="Disordered" evidence="8">
    <location>
        <begin position="418"/>
        <end position="464"/>
    </location>
</feature>
<comment type="caution">
    <text evidence="9">The sequence shown here is derived from an EMBL/GenBank/DDBJ whole genome shotgun (WGS) entry which is preliminary data.</text>
</comment>
<organism evidence="9 10">
    <name type="scientific">Coregonus suidteri</name>
    <dbReference type="NCBI Taxonomy" id="861788"/>
    <lineage>
        <taxon>Eukaryota</taxon>
        <taxon>Metazoa</taxon>
        <taxon>Chordata</taxon>
        <taxon>Craniata</taxon>
        <taxon>Vertebrata</taxon>
        <taxon>Euteleostomi</taxon>
        <taxon>Actinopterygii</taxon>
        <taxon>Neopterygii</taxon>
        <taxon>Teleostei</taxon>
        <taxon>Protacanthopterygii</taxon>
        <taxon>Salmoniformes</taxon>
        <taxon>Salmonidae</taxon>
        <taxon>Coregoninae</taxon>
        <taxon>Coregonus</taxon>
    </lineage>
</organism>
<keyword evidence="2" id="KW-0436">Ligase</keyword>
<feature type="compositionally biased region" description="Polar residues" evidence="8">
    <location>
        <begin position="863"/>
        <end position="874"/>
    </location>
</feature>
<feature type="compositionally biased region" description="Basic residues" evidence="8">
    <location>
        <begin position="576"/>
        <end position="586"/>
    </location>
</feature>
<feature type="region of interest" description="Disordered" evidence="8">
    <location>
        <begin position="1"/>
        <end position="21"/>
    </location>
</feature>
<dbReference type="PROSITE" id="PS51221">
    <property type="entry name" value="TTL"/>
    <property type="match status" value="1"/>
</dbReference>
<keyword evidence="4" id="KW-0547">Nucleotide-binding</keyword>
<feature type="compositionally biased region" description="Pro residues" evidence="8">
    <location>
        <begin position="1232"/>
        <end position="1241"/>
    </location>
</feature>
<evidence type="ECO:0000313" key="10">
    <source>
        <dbReference type="Proteomes" id="UP001356427"/>
    </source>
</evidence>
<feature type="region of interest" description="Disordered" evidence="8">
    <location>
        <begin position="813"/>
        <end position="900"/>
    </location>
</feature>
<evidence type="ECO:0000256" key="2">
    <source>
        <dbReference type="ARBA" id="ARBA00022598"/>
    </source>
</evidence>
<feature type="region of interest" description="Disordered" evidence="8">
    <location>
        <begin position="913"/>
        <end position="969"/>
    </location>
</feature>
<dbReference type="GO" id="GO:0005874">
    <property type="term" value="C:microtubule"/>
    <property type="evidence" value="ECO:0007669"/>
    <property type="project" value="UniProtKB-KW"/>
</dbReference>
<dbReference type="PANTHER" id="PTHR12241">
    <property type="entry name" value="TUBULIN POLYGLUTAMYLASE"/>
    <property type="match status" value="1"/>
</dbReference>
<dbReference type="GO" id="GO:0036064">
    <property type="term" value="C:ciliary basal body"/>
    <property type="evidence" value="ECO:0007669"/>
    <property type="project" value="TreeGrafter"/>
</dbReference>
<feature type="compositionally biased region" description="Basic and acidic residues" evidence="8">
    <location>
        <begin position="448"/>
        <end position="460"/>
    </location>
</feature>
<dbReference type="GO" id="GO:0070740">
    <property type="term" value="F:tubulin-glutamic acid ligase activity"/>
    <property type="evidence" value="ECO:0007669"/>
    <property type="project" value="TreeGrafter"/>
</dbReference>
<feature type="compositionally biased region" description="Acidic residues" evidence="8">
    <location>
        <begin position="593"/>
        <end position="610"/>
    </location>
</feature>
<comment type="similarity">
    <text evidence="1">Belongs to the tubulin--tyrosine ligase family.</text>
</comment>
<evidence type="ECO:0000256" key="5">
    <source>
        <dbReference type="ARBA" id="ARBA00022840"/>
    </source>
</evidence>
<dbReference type="SUPFAM" id="SSF56059">
    <property type="entry name" value="Glutathione synthetase ATP-binding domain-like"/>
    <property type="match status" value="1"/>
</dbReference>
<dbReference type="Pfam" id="PF03133">
    <property type="entry name" value="TTL"/>
    <property type="match status" value="1"/>
</dbReference>
<feature type="compositionally biased region" description="Polar residues" evidence="8">
    <location>
        <begin position="819"/>
        <end position="833"/>
    </location>
</feature>
<evidence type="ECO:0000256" key="6">
    <source>
        <dbReference type="ARBA" id="ARBA00041448"/>
    </source>
</evidence>
<dbReference type="PANTHER" id="PTHR12241:SF145">
    <property type="entry name" value="TUBULIN POLYGLUTAMYLASE TTLL5"/>
    <property type="match status" value="1"/>
</dbReference>
<dbReference type="InterPro" id="IPR004344">
    <property type="entry name" value="TTL/TTLL_fam"/>
</dbReference>
<feature type="region of interest" description="Disordered" evidence="8">
    <location>
        <begin position="569"/>
        <end position="616"/>
    </location>
</feature>
<sequence>MPTVIRDKEDSESSSEDEREDHPCIAWSGLSRKIPVLVFFAEAIVSKDGNIRSVGERYNLAFKIVRTESRLVRGLLTNHGFHEIHPNSNDFNLMWTGSHLKPYLLRSLQDFQKVNHFPRSYELTRKDRLYKNIQRMQQAHGFKNFHIIPQTFVLPSEYQEFCSYFVKDQGPWIIKPVASSRGRGIYLVSNPNQIPMDENILVSRYINNPLLIDDFKFDVRLYVLVTSYDPLTIYLYEEGLARFATVKYDCGTKNIKNQFMHLTNYSVNKKSSDYVSCDDPEVEDYGNKWSMSAMLRYLKQEGKDTTLLMSQVEDLVIKAVLSAELQIATACKMFVPHRNNCFELYGFDVLIDSNLKSWLLEVNLSPSLACDAPLDLKIKASMISDMFSLVGFVCQDPLLRQPRSERVALDPGLKYPAHKAQRPLSAQSASAHSRVRQRPLSANNTDTDGPKEKPGSKQRDSTLGLTAEELKVLRRITEEHERRGGFIRIFPTPETWELYSGYLEYKTSMNSMLANRLFHGRLGKAVVTSRSRKLNGNVQLQVDVFHACHVIQYERKLLSLEARRRRQRHLAEHSAMARKRAARGRKASPTGISDEEDVEEGEERVQEEEEKEKKALGSLVVQTDSVPTSLERFHNEAMSSAEPARRTTAITKPKVNLLHILQQGWDLSKVQARMAFSSYLHRVQMRLLAESRTNANSAWPEKDNEQMELVIRFLKRAASNLQQDMRMVLPSRQLPLQDRRRILSHQLGEFIHCYNKETEHMVKKLEKIKDEEHCINPSVFQEFIAEASEGDLEEVLTFYTHKNKSASVFLGTKCRSTKPDNSNSQCSGEPATTENHKTLPVAKEGSSASASESSLSEVRKSTDQASVVQPTADQPTEEQPAAALRSSKQPEVQASQHSSSFPAALDCGHIHLQHYSHPQNPPQSLPLHCPPPPPPSQPPSYAQSQSRLHCPRQPEPPPQPQASVFSSASSLVPQPPRVIWAAAHPGATTVSAPPVSQVLRQVQSFTSTSSSSAAAASSSMPGAIHIHSQKLPRPSSAGQAIRRTASSRPRPDPNGVFKDLDSLPAQAQSNQQAIVSALQKLAEKQAARQYNSSSHISLLTQHLTNLNLTNRVLSRGAITLTPAVRHGHGTGAVTQRPVRAVHSDTGPIHSTTGPRVLRDEEGLWDGETQSAYNLVTGVSPQQRYQPIPGSYQLQFAIQQLQQQKFQSRQLLDQSRTRHQAMLAAKAMMPPYPVTAPLPQAPTGPSSSSPAVTHPGRQNHSHACAGPGHILNPKPPSSAREGLVRKTATQRLNKQTSSEGLANGALTSNSQHVVYEAVCGKAGLSVYSKLFQGQGSKLR</sequence>
<keyword evidence="10" id="KW-1185">Reference proteome</keyword>
<feature type="compositionally biased region" description="Basic and acidic residues" evidence="8">
    <location>
        <begin position="1"/>
        <end position="11"/>
    </location>
</feature>
<evidence type="ECO:0000256" key="4">
    <source>
        <dbReference type="ARBA" id="ARBA00022741"/>
    </source>
</evidence>
<dbReference type="GO" id="GO:0005524">
    <property type="term" value="F:ATP binding"/>
    <property type="evidence" value="ECO:0007669"/>
    <property type="project" value="UniProtKB-KW"/>
</dbReference>
<feature type="compositionally biased region" description="Low complexity" evidence="8">
    <location>
        <begin position="846"/>
        <end position="856"/>
    </location>
</feature>
<reference evidence="9 10" key="1">
    <citation type="submission" date="2021-04" db="EMBL/GenBank/DDBJ databases">
        <authorList>
            <person name="De Guttry C."/>
            <person name="Zahm M."/>
            <person name="Klopp C."/>
            <person name="Cabau C."/>
            <person name="Louis A."/>
            <person name="Berthelot C."/>
            <person name="Parey E."/>
            <person name="Roest Crollius H."/>
            <person name="Montfort J."/>
            <person name="Robinson-Rechavi M."/>
            <person name="Bucao C."/>
            <person name="Bouchez O."/>
            <person name="Gislard M."/>
            <person name="Lluch J."/>
            <person name="Milhes M."/>
            <person name="Lampietro C."/>
            <person name="Lopez Roques C."/>
            <person name="Donnadieu C."/>
            <person name="Braasch I."/>
            <person name="Desvignes T."/>
            <person name="Postlethwait J."/>
            <person name="Bobe J."/>
            <person name="Wedekind C."/>
            <person name="Guiguen Y."/>
        </authorList>
    </citation>
    <scope>NUCLEOTIDE SEQUENCE [LARGE SCALE GENOMIC DNA]</scope>
    <source>
        <strain evidence="9">Cs_M1</strain>
        <tissue evidence="9">Blood</tissue>
    </source>
</reference>
<dbReference type="Proteomes" id="UP001356427">
    <property type="component" value="Unassembled WGS sequence"/>
</dbReference>